<dbReference type="InterPro" id="IPR046342">
    <property type="entry name" value="CBS_dom_sf"/>
</dbReference>
<feature type="transmembrane region" description="Helical" evidence="9">
    <location>
        <begin position="638"/>
        <end position="659"/>
    </location>
</feature>
<reference evidence="10 11" key="1">
    <citation type="journal article" date="2018" name="Evol. Lett.">
        <title>Horizontal gene cluster transfer increased hallucinogenic mushroom diversity.</title>
        <authorList>
            <person name="Reynolds H.T."/>
            <person name="Vijayakumar V."/>
            <person name="Gluck-Thaler E."/>
            <person name="Korotkin H.B."/>
            <person name="Matheny P.B."/>
            <person name="Slot J.C."/>
        </authorList>
    </citation>
    <scope>NUCLEOTIDE SEQUENCE [LARGE SCALE GENOMIC DNA]</scope>
    <source>
        <strain evidence="10 11">SRW20</strain>
    </source>
</reference>
<feature type="transmembrane region" description="Helical" evidence="9">
    <location>
        <begin position="713"/>
        <end position="731"/>
    </location>
</feature>
<feature type="transmembrane region" description="Helical" evidence="9">
    <location>
        <begin position="192"/>
        <end position="213"/>
    </location>
</feature>
<dbReference type="OrthoDB" id="431497at2759"/>
<keyword evidence="4 9" id="KW-1133">Transmembrane helix</keyword>
<evidence type="ECO:0000256" key="9">
    <source>
        <dbReference type="SAM" id="Phobius"/>
    </source>
</evidence>
<feature type="transmembrane region" description="Helical" evidence="9">
    <location>
        <begin position="550"/>
        <end position="569"/>
    </location>
</feature>
<comment type="caution">
    <text evidence="10">The sequence shown here is derived from an EMBL/GenBank/DDBJ whole genome shotgun (WGS) entry which is preliminary data.</text>
</comment>
<feature type="transmembrane region" description="Helical" evidence="9">
    <location>
        <begin position="283"/>
        <end position="304"/>
    </location>
</feature>
<organism evidence="10 11">
    <name type="scientific">Gymnopilus dilepis</name>
    <dbReference type="NCBI Taxonomy" id="231916"/>
    <lineage>
        <taxon>Eukaryota</taxon>
        <taxon>Fungi</taxon>
        <taxon>Dikarya</taxon>
        <taxon>Basidiomycota</taxon>
        <taxon>Agaricomycotina</taxon>
        <taxon>Agaricomycetes</taxon>
        <taxon>Agaricomycetidae</taxon>
        <taxon>Agaricales</taxon>
        <taxon>Agaricineae</taxon>
        <taxon>Hymenogastraceae</taxon>
        <taxon>Gymnopilus</taxon>
    </lineage>
</organism>
<dbReference type="EMBL" id="NHYE01005379">
    <property type="protein sequence ID" value="PPQ73861.1"/>
    <property type="molecule type" value="Genomic_DNA"/>
</dbReference>
<keyword evidence="6 9" id="KW-0472">Membrane</keyword>
<evidence type="ECO:0000256" key="3">
    <source>
        <dbReference type="ARBA" id="ARBA00022692"/>
    </source>
</evidence>
<evidence type="ECO:0000256" key="6">
    <source>
        <dbReference type="ARBA" id="ARBA00023136"/>
    </source>
</evidence>
<dbReference type="Gene3D" id="1.10.3080.10">
    <property type="entry name" value="Clc chloride channel"/>
    <property type="match status" value="1"/>
</dbReference>
<dbReference type="GO" id="GO:0005794">
    <property type="term" value="C:Golgi apparatus"/>
    <property type="evidence" value="ECO:0007669"/>
    <property type="project" value="TreeGrafter"/>
</dbReference>
<dbReference type="PRINTS" id="PR00762">
    <property type="entry name" value="CLCHANNEL"/>
</dbReference>
<evidence type="ECO:0000256" key="7">
    <source>
        <dbReference type="ARBA" id="ARBA00023214"/>
    </source>
</evidence>
<gene>
    <name evidence="10" type="ORF">CVT26_011754</name>
</gene>
<dbReference type="PANTHER" id="PTHR45711">
    <property type="entry name" value="CHLORIDE CHANNEL PROTEIN"/>
    <property type="match status" value="1"/>
</dbReference>
<evidence type="ECO:0000256" key="1">
    <source>
        <dbReference type="ARBA" id="ARBA00004141"/>
    </source>
</evidence>
<dbReference type="STRING" id="231916.A0A409W5T5"/>
<dbReference type="AlphaFoldDB" id="A0A409W5T5"/>
<keyword evidence="3 9" id="KW-0812">Transmembrane</keyword>
<name>A0A409W5T5_9AGAR</name>
<dbReference type="PANTHER" id="PTHR45711:SF6">
    <property type="entry name" value="CHLORIDE CHANNEL PROTEIN"/>
    <property type="match status" value="1"/>
</dbReference>
<evidence type="ECO:0000313" key="11">
    <source>
        <dbReference type="Proteomes" id="UP000284706"/>
    </source>
</evidence>
<dbReference type="SUPFAM" id="SSF81340">
    <property type="entry name" value="Clc chloride channel"/>
    <property type="match status" value="1"/>
</dbReference>
<dbReference type="SUPFAM" id="SSF54631">
    <property type="entry name" value="CBS-domain pair"/>
    <property type="match status" value="1"/>
</dbReference>
<dbReference type="GO" id="GO:0005247">
    <property type="term" value="F:voltage-gated chloride channel activity"/>
    <property type="evidence" value="ECO:0007669"/>
    <property type="project" value="TreeGrafter"/>
</dbReference>
<evidence type="ECO:0000256" key="5">
    <source>
        <dbReference type="ARBA" id="ARBA00023065"/>
    </source>
</evidence>
<dbReference type="InParanoid" id="A0A409W5T5"/>
<dbReference type="GO" id="GO:0005886">
    <property type="term" value="C:plasma membrane"/>
    <property type="evidence" value="ECO:0007669"/>
    <property type="project" value="TreeGrafter"/>
</dbReference>
<comment type="subcellular location">
    <subcellularLocation>
        <location evidence="1">Membrane</location>
        <topology evidence="1">Multi-pass membrane protein</topology>
    </subcellularLocation>
</comment>
<dbReference type="CDD" id="cd03684">
    <property type="entry name" value="ClC_3_like"/>
    <property type="match status" value="1"/>
</dbReference>
<dbReference type="GO" id="GO:0005769">
    <property type="term" value="C:early endosome"/>
    <property type="evidence" value="ECO:0007669"/>
    <property type="project" value="TreeGrafter"/>
</dbReference>
<evidence type="ECO:0000256" key="4">
    <source>
        <dbReference type="ARBA" id="ARBA00022989"/>
    </source>
</evidence>
<keyword evidence="5" id="KW-0406">Ion transport</keyword>
<dbReference type="InterPro" id="IPR001807">
    <property type="entry name" value="ClC"/>
</dbReference>
<protein>
    <submittedName>
        <fullName evidence="10">Uncharacterized protein</fullName>
    </submittedName>
</protein>
<feature type="compositionally biased region" description="Polar residues" evidence="8">
    <location>
        <begin position="45"/>
        <end position="64"/>
    </location>
</feature>
<dbReference type="InterPro" id="IPR014743">
    <property type="entry name" value="Cl-channel_core"/>
</dbReference>
<feature type="transmembrane region" description="Helical" evidence="9">
    <location>
        <begin position="679"/>
        <end position="701"/>
    </location>
</feature>
<dbReference type="Proteomes" id="UP000284706">
    <property type="component" value="Unassembled WGS sequence"/>
</dbReference>
<keyword evidence="2" id="KW-0813">Transport</keyword>
<feature type="transmembrane region" description="Helical" evidence="9">
    <location>
        <begin position="610"/>
        <end position="631"/>
    </location>
</feature>
<evidence type="ECO:0000256" key="8">
    <source>
        <dbReference type="SAM" id="MobiDB-lite"/>
    </source>
</evidence>
<evidence type="ECO:0000256" key="2">
    <source>
        <dbReference type="ARBA" id="ARBA00022448"/>
    </source>
</evidence>
<feature type="transmembrane region" description="Helical" evidence="9">
    <location>
        <begin position="511"/>
        <end position="529"/>
    </location>
</feature>
<dbReference type="Pfam" id="PF00654">
    <property type="entry name" value="Voltage_CLC"/>
    <property type="match status" value="1"/>
</dbReference>
<feature type="region of interest" description="Disordered" evidence="8">
    <location>
        <begin position="1"/>
        <end position="64"/>
    </location>
</feature>
<keyword evidence="7" id="KW-0868">Chloride</keyword>
<evidence type="ECO:0000313" key="10">
    <source>
        <dbReference type="EMBL" id="PPQ73861.1"/>
    </source>
</evidence>
<dbReference type="FunFam" id="1.10.3080.10:FF:000013">
    <property type="entry name" value="Voltage-gated chloride channel (ClcA)"/>
    <property type="match status" value="1"/>
</dbReference>
<proteinExistence type="predicted"/>
<feature type="transmembrane region" description="Helical" evidence="9">
    <location>
        <begin position="421"/>
        <end position="445"/>
    </location>
</feature>
<keyword evidence="11" id="KW-1185">Reference proteome</keyword>
<sequence>MPDLDSSVMESLDAHRQLPVRRGTSATVPLVRASGPVGQVDNENELPTATEDSPLDSSALNRSYGTLPGRPRIFSRASVARRNFSQLPIVNSLQRGRSNSFINVPPFSNSTLRDLSFGRFSTRPISTYDEPLHTKGGEAPDADSKVNGIRVWYTSFTSIDWLHDTIKNSARFSKLRRRKSIRSRIRLALDRSLGWIIVTIVGFLTAVVAFLVVRSEQWLFDLKEGYCTRSWWKAKRFCCPQLEDQDLVTISNTQVFAEFCPAWRTWSATLFRGQSDENNAMEYVSYTCIALILALLSCLLTIYLTDSSTFITRKELTAAHFDAKSGSKGSNVLQEPKRKTMYYAAGSGIPEIKTILSGFVIHGYLGGRTLFTKSLGLALSVASGLSLGKEGPFVHIASCVGNIVSRFATKYENNEAKRREILSAACAAGVAVAFGAPIGGTLFSLEEVSYFFPPKAVRSKLTCIRSCGEGPTTFFCAMIAAITLKMLDPFGTGKLVLFQVTYDTDWHAWELVPFFVLAVFGGLYGAYFSKLNYQWSKNVRNTTFLATHPVLEVLLITLLTSILCFLNPYTRMGGTELIYNLFAECRTGSGNTHSGLCIIDPGSYRHVWPVVESIAVAMIVKAGLTIVTFGIKLPAGIFIPTLGVGACAGRIMGIAMQWLQTRHPDSAPFRACGGNMDCIIPGLYAMVGAAATLSGVTRTAVSLAVIMFELTDTLTYAVPVMLAVLVAKTVADALEPKGIYDLVIELNQLPYLDSKHEYLWGNVQIGDVLSRDAEVIRLDRKNTVESLKAQLINLTSSGADDSGFPIVRSDEDGFRLLGYIGANELEHALSLVSEESNNEVHFHTAYSHNLASSSISSLPESSQIAAPLDPFDFTPYMDQAPLTLANNSPMELVHQIFVKLGARYVIITDPEGIYEGVIDKKTWLAFLSELEEKS</sequence>
<accession>A0A409W5T5</accession>